<keyword evidence="4 11" id="KW-0677">Repeat</keyword>
<dbReference type="Pfam" id="PF00004">
    <property type="entry name" value="AAA"/>
    <property type="match status" value="1"/>
</dbReference>
<dbReference type="InterPro" id="IPR018368">
    <property type="entry name" value="ClpA/B_CS1"/>
</dbReference>
<evidence type="ECO:0000256" key="11">
    <source>
        <dbReference type="PROSITE-ProRule" id="PRU01251"/>
    </source>
</evidence>
<evidence type="ECO:0000256" key="8">
    <source>
        <dbReference type="ARBA" id="ARBA00023186"/>
    </source>
</evidence>
<sequence length="878" mass="96572">MNIEKYTERVRGFIQSAQSLAVREGHQQFTPLHILKVLLDDGEGLAGGLIDRAGGNSRAILKATEEQLNKLPKVSGSGAGQVYLAPATARAMDAAEQAADKAGDSFVTVERLLLALTLDKDSEAGQLLNKGGVTPQNLNSAINALRKGRTADSATAENAYDALKKYARDLTQAARDGKLDPVIGRDEEIRRTIQVLSRRTKNNPVLIGEPGVGKTAIAEGLALRILNGDVPESLKDKKLLSLDLGALIAGAKYRGEFEERLKAVLGEVTSAEGGIILFIDEMHQLIGAGKGDGAMDASNLLKPALARGELHCIGATTLDEYRKHVEKDAALARRFQPIFVAEPSVEDTISILRGLKDKYEQHHGVRIQDSALVAAVTLSNRYITDRFLPDKAIDLMDEASARLKMQVDSKPEELDSMDREIIRLKIEQEALKKETDAGSKTRLENLEKELVELEEKSAALTQKWSAEKNKLSDAQKLKSELDGLRLELADAQRRGEYQRAGELAYGRIPDLEKRLADIEASENSGEMMEEAVTANHIAQVVSRWTGVPVDKMLEGEKDKLLRMEQSLGQRVVGQSEAVRAVSTAVRRSRAGLQDPNRPIGSFMFLGPTGVGKTELTKALAAYLFDDETAMVRLDMSEYMEKHSVSRLIGAPPGYVGYDEGGALTEAVRRRPYQVVLFDEVEKAHPDVFNVLLQVLDDGRLTDGQGRTVDFRNTLIIMTSNLGSEFLVNQPEGEDTSAVRDLVMGTVRGHFRPEFLNRVDEIILFHRLQKSEMGRIVEIQFARLTKLLEDRKIVLELDAAARDWLAEKGWDPAYGARPLKRVIQRSVQDPLAEMILAGDVKDGDHVEISAEGNVLTFNGTPVGATEIDDFDVPAKRMLN</sequence>
<evidence type="ECO:0000256" key="9">
    <source>
        <dbReference type="ARBA" id="ARBA00025613"/>
    </source>
</evidence>
<feature type="domain" description="Clp R" evidence="14">
    <location>
        <begin position="3"/>
        <end position="148"/>
    </location>
</feature>
<dbReference type="InterPro" id="IPR027417">
    <property type="entry name" value="P-loop_NTPase"/>
</dbReference>
<dbReference type="InterPro" id="IPR041546">
    <property type="entry name" value="ClpA/ClpB_AAA_lid"/>
</dbReference>
<evidence type="ECO:0000256" key="1">
    <source>
        <dbReference type="ARBA" id="ARBA00004496"/>
    </source>
</evidence>
<evidence type="ECO:0000256" key="6">
    <source>
        <dbReference type="ARBA" id="ARBA00022840"/>
    </source>
</evidence>
<dbReference type="Pfam" id="PF17871">
    <property type="entry name" value="AAA_lid_9"/>
    <property type="match status" value="1"/>
</dbReference>
<dbReference type="PROSITE" id="PS00870">
    <property type="entry name" value="CLPAB_1"/>
    <property type="match status" value="1"/>
</dbReference>
<dbReference type="InterPro" id="IPR028299">
    <property type="entry name" value="ClpA/B_CS2"/>
</dbReference>
<dbReference type="SMART" id="SM00382">
    <property type="entry name" value="AAA"/>
    <property type="match status" value="2"/>
</dbReference>
<dbReference type="CDD" id="cd19499">
    <property type="entry name" value="RecA-like_ClpB_Hsp104-like"/>
    <property type="match status" value="1"/>
</dbReference>
<evidence type="ECO:0000256" key="2">
    <source>
        <dbReference type="ARBA" id="ARBA00008675"/>
    </source>
</evidence>
<evidence type="ECO:0000313" key="16">
    <source>
        <dbReference type="Proteomes" id="UP000682843"/>
    </source>
</evidence>
<dbReference type="Proteomes" id="UP000682843">
    <property type="component" value="Chromosome"/>
</dbReference>
<comment type="subcellular location">
    <subcellularLocation>
        <location evidence="1 13">Cytoplasm</location>
    </subcellularLocation>
</comment>
<comment type="subunit">
    <text evidence="13">Homohexamer; The oligomerization is ATP-dependent.</text>
</comment>
<dbReference type="SUPFAM" id="SSF81923">
    <property type="entry name" value="Double Clp-N motif"/>
    <property type="match status" value="1"/>
</dbReference>
<evidence type="ECO:0000259" key="14">
    <source>
        <dbReference type="PROSITE" id="PS51903"/>
    </source>
</evidence>
<protein>
    <recommendedName>
        <fullName evidence="3 13">Chaperone protein ClpB</fullName>
    </recommendedName>
</protein>
<dbReference type="InterPro" id="IPR003959">
    <property type="entry name" value="ATPase_AAA_core"/>
</dbReference>
<name>A0ABX8A3D4_9BRAD</name>
<accession>A0ABX8A3D4</accession>
<keyword evidence="16" id="KW-1185">Reference proteome</keyword>
<dbReference type="InterPro" id="IPR001270">
    <property type="entry name" value="ClpA/B"/>
</dbReference>
<dbReference type="NCBIfam" id="TIGR03346">
    <property type="entry name" value="chaperone_ClpB"/>
    <property type="match status" value="1"/>
</dbReference>
<dbReference type="InterPro" id="IPR019489">
    <property type="entry name" value="Clp_ATPase_C"/>
</dbReference>
<keyword evidence="7 13" id="KW-0175">Coiled coil</keyword>
<dbReference type="RefSeq" id="WP_211911658.1">
    <property type="nucleotide sequence ID" value="NZ_CP036498.1"/>
</dbReference>
<keyword evidence="13" id="KW-0346">Stress response</keyword>
<reference evidence="15 16" key="1">
    <citation type="submission" date="2019-02" db="EMBL/GenBank/DDBJ databases">
        <title>Emended description of the genus Rhodopseudomonas and description of Rhodopseudomonas albus sp. nov., a non-phototrophic, heavy-metal-tolerant bacterium isolated from garden soil.</title>
        <authorList>
            <person name="Bao Z."/>
            <person name="Cao W.W."/>
            <person name="Sato Y."/>
            <person name="Nishizawa T."/>
            <person name="Zhao J."/>
            <person name="Guo Y."/>
            <person name="Ohta H."/>
        </authorList>
    </citation>
    <scope>NUCLEOTIDE SEQUENCE [LARGE SCALE GENOMIC DNA]</scope>
    <source>
        <strain evidence="15 16">SK50-23</strain>
    </source>
</reference>
<evidence type="ECO:0000256" key="13">
    <source>
        <dbReference type="RuleBase" id="RU362034"/>
    </source>
</evidence>
<evidence type="ECO:0000313" key="15">
    <source>
        <dbReference type="EMBL" id="QUS38123.1"/>
    </source>
</evidence>
<dbReference type="PANTHER" id="PTHR11638:SF18">
    <property type="entry name" value="HEAT SHOCK PROTEIN 104"/>
    <property type="match status" value="1"/>
</dbReference>
<comment type="function">
    <text evidence="9">Part of a stress-induced multi-chaperone system, it is involved in the recovery of the cell from heat-induced damage, in cooperation with DnaK, DnaJ and GrpE. Acts before DnaK, in the processing of protein aggregates. Protein binding stimulates the ATPase activity; ATP hydrolysis unfolds the denatured protein aggregates, which probably helps expose new hydrophobic binding sites on the surface of ClpB-bound aggregates, contributing to the solubilization and refolding of denatured protein aggregates by DnaK.</text>
</comment>
<evidence type="ECO:0000256" key="3">
    <source>
        <dbReference type="ARBA" id="ARBA00017574"/>
    </source>
</evidence>
<comment type="subunit">
    <text evidence="10">Homohexamer. The oligomerization is ATP-dependent.</text>
</comment>
<dbReference type="SMART" id="SM01086">
    <property type="entry name" value="ClpB_D2-small"/>
    <property type="match status" value="1"/>
</dbReference>
<evidence type="ECO:0000256" key="4">
    <source>
        <dbReference type="ARBA" id="ARBA00022737"/>
    </source>
</evidence>
<gene>
    <name evidence="13 15" type="primary">clpB</name>
    <name evidence="15" type="ORF">RPMA_04075</name>
</gene>
<keyword evidence="5 12" id="KW-0547">Nucleotide-binding</keyword>
<dbReference type="Gene3D" id="1.10.1780.10">
    <property type="entry name" value="Clp, N-terminal domain"/>
    <property type="match status" value="1"/>
</dbReference>
<dbReference type="PROSITE" id="PS00871">
    <property type="entry name" value="CLPAB_2"/>
    <property type="match status" value="1"/>
</dbReference>
<evidence type="ECO:0000256" key="12">
    <source>
        <dbReference type="RuleBase" id="RU004432"/>
    </source>
</evidence>
<keyword evidence="6 12" id="KW-0067">ATP-binding</keyword>
<dbReference type="SUPFAM" id="SSF52540">
    <property type="entry name" value="P-loop containing nucleoside triphosphate hydrolases"/>
    <property type="match status" value="2"/>
</dbReference>
<dbReference type="Gene3D" id="1.10.8.60">
    <property type="match status" value="1"/>
</dbReference>
<dbReference type="InterPro" id="IPR003593">
    <property type="entry name" value="AAA+_ATPase"/>
</dbReference>
<organism evidence="15 16">
    <name type="scientific">Tardiphaga alba</name>
    <dbReference type="NCBI Taxonomy" id="340268"/>
    <lineage>
        <taxon>Bacteria</taxon>
        <taxon>Pseudomonadati</taxon>
        <taxon>Pseudomonadota</taxon>
        <taxon>Alphaproteobacteria</taxon>
        <taxon>Hyphomicrobiales</taxon>
        <taxon>Nitrobacteraceae</taxon>
        <taxon>Tardiphaga</taxon>
    </lineage>
</organism>
<dbReference type="InterPro" id="IPR004176">
    <property type="entry name" value="Clp_R_N"/>
</dbReference>
<proteinExistence type="inferred from homology"/>
<dbReference type="InterPro" id="IPR036628">
    <property type="entry name" value="Clp_N_dom_sf"/>
</dbReference>
<keyword evidence="8 12" id="KW-0143">Chaperone</keyword>
<dbReference type="Gene3D" id="3.40.50.300">
    <property type="entry name" value="P-loop containing nucleotide triphosphate hydrolases"/>
    <property type="match status" value="3"/>
</dbReference>
<dbReference type="PRINTS" id="PR00300">
    <property type="entry name" value="CLPPROTEASEA"/>
</dbReference>
<dbReference type="CDD" id="cd00009">
    <property type="entry name" value="AAA"/>
    <property type="match status" value="1"/>
</dbReference>
<dbReference type="PROSITE" id="PS51903">
    <property type="entry name" value="CLP_R"/>
    <property type="match status" value="1"/>
</dbReference>
<evidence type="ECO:0000256" key="7">
    <source>
        <dbReference type="ARBA" id="ARBA00023054"/>
    </source>
</evidence>
<dbReference type="InterPro" id="IPR050130">
    <property type="entry name" value="ClpA_ClpB"/>
</dbReference>
<feature type="coiled-coil region" evidence="13">
    <location>
        <begin position="414"/>
        <end position="494"/>
    </location>
</feature>
<evidence type="ECO:0000256" key="5">
    <source>
        <dbReference type="ARBA" id="ARBA00022741"/>
    </source>
</evidence>
<dbReference type="PANTHER" id="PTHR11638">
    <property type="entry name" value="ATP-DEPENDENT CLP PROTEASE"/>
    <property type="match status" value="1"/>
</dbReference>
<dbReference type="Pfam" id="PF10431">
    <property type="entry name" value="ClpB_D2-small"/>
    <property type="match status" value="1"/>
</dbReference>
<dbReference type="Pfam" id="PF02861">
    <property type="entry name" value="Clp_N"/>
    <property type="match status" value="1"/>
</dbReference>
<dbReference type="Pfam" id="PF07724">
    <property type="entry name" value="AAA_2"/>
    <property type="match status" value="1"/>
</dbReference>
<dbReference type="EMBL" id="CP036498">
    <property type="protein sequence ID" value="QUS38123.1"/>
    <property type="molecule type" value="Genomic_DNA"/>
</dbReference>
<comment type="similarity">
    <text evidence="2 12">Belongs to the ClpA/ClpB family.</text>
</comment>
<dbReference type="InterPro" id="IPR017730">
    <property type="entry name" value="Chaperonin_ClpB"/>
</dbReference>
<evidence type="ECO:0000256" key="10">
    <source>
        <dbReference type="ARBA" id="ARBA00026057"/>
    </source>
</evidence>
<keyword evidence="13" id="KW-0963">Cytoplasm</keyword>